<name>F2NNR5_MARHT</name>
<proteinExistence type="predicted"/>
<dbReference type="KEGG" id="mhd:Marky_0537"/>
<reference evidence="3 4" key="1">
    <citation type="journal article" date="2012" name="Stand. Genomic Sci.">
        <title>Complete genome sequence of the aerobic, heterotroph Marinithermus hydrothermalis type strain (T1(T)) from a deep-sea hydrothermal vent chimney.</title>
        <authorList>
            <person name="Copeland A."/>
            <person name="Gu W."/>
            <person name="Yasawong M."/>
            <person name="Lapidus A."/>
            <person name="Lucas S."/>
            <person name="Deshpande S."/>
            <person name="Pagani I."/>
            <person name="Tapia R."/>
            <person name="Cheng J.F."/>
            <person name="Goodwin L.A."/>
            <person name="Pitluck S."/>
            <person name="Liolios K."/>
            <person name="Ivanova N."/>
            <person name="Mavromatis K."/>
            <person name="Mikhailova N."/>
            <person name="Pati A."/>
            <person name="Chen A."/>
            <person name="Palaniappan K."/>
            <person name="Land M."/>
            <person name="Pan C."/>
            <person name="Brambilla E.M."/>
            <person name="Rohde M."/>
            <person name="Tindall B.J."/>
            <person name="Sikorski J."/>
            <person name="Goker M."/>
            <person name="Detter J.C."/>
            <person name="Bristow J."/>
            <person name="Eisen J.A."/>
            <person name="Markowitz V."/>
            <person name="Hugenholtz P."/>
            <person name="Kyrpides N.C."/>
            <person name="Klenk H.P."/>
            <person name="Woyke T."/>
        </authorList>
    </citation>
    <scope>NUCLEOTIDE SEQUENCE [LARGE SCALE GENOMIC DNA]</scope>
    <source>
        <strain evidence="4">DSM 14884 / JCM 11576 / T1</strain>
    </source>
</reference>
<feature type="transmembrane region" description="Helical" evidence="1">
    <location>
        <begin position="222"/>
        <end position="245"/>
    </location>
</feature>
<feature type="transmembrane region" description="Helical" evidence="1">
    <location>
        <begin position="99"/>
        <end position="121"/>
    </location>
</feature>
<organism evidence="3 4">
    <name type="scientific">Marinithermus hydrothermalis (strain DSM 14884 / JCM 11576 / T1)</name>
    <dbReference type="NCBI Taxonomy" id="869210"/>
    <lineage>
        <taxon>Bacteria</taxon>
        <taxon>Thermotogati</taxon>
        <taxon>Deinococcota</taxon>
        <taxon>Deinococci</taxon>
        <taxon>Thermales</taxon>
        <taxon>Thermaceae</taxon>
        <taxon>Marinithermus</taxon>
    </lineage>
</organism>
<keyword evidence="1" id="KW-0812">Transmembrane</keyword>
<evidence type="ECO:0000313" key="4">
    <source>
        <dbReference type="Proteomes" id="UP000007030"/>
    </source>
</evidence>
<feature type="transmembrane region" description="Helical" evidence="1">
    <location>
        <begin position="128"/>
        <end position="146"/>
    </location>
</feature>
<evidence type="ECO:0000256" key="1">
    <source>
        <dbReference type="SAM" id="Phobius"/>
    </source>
</evidence>
<accession>F2NNR5</accession>
<sequence length="311" mass="32681">MRPSVWQLTLALTAGVLTVSAAAIFIRLAFQAAGASGAGISLLLAATRLTIAALLLLPAWRGLRPARLQPGAVRYAVFAGVFLALHFASWITSLAYTSIAASVTLVTTNPVWVALIGWIWWRERLSRTTLAGVCVALAGGILIGLGDAGNAPHTARNPLLGDALALLGAIAASFYFLLGREAQRRGLSIGQYAAIAYGTAALVLLPLPALAQTPYLGWPAGFYLWAFAMAVSSQLIGHTSFNWAVRWMNPTLVTLVILLEPVGSSLLGYLVFGEVPGRTVLLGAAILLSGVALAIWGNRTPSAREARTGSR</sequence>
<feature type="domain" description="EamA" evidence="2">
    <location>
        <begin position="160"/>
        <end position="295"/>
    </location>
</feature>
<dbReference type="EMBL" id="CP002630">
    <property type="protein sequence ID" value="AEB11289.1"/>
    <property type="molecule type" value="Genomic_DNA"/>
</dbReference>
<gene>
    <name evidence="3" type="ordered locus">Marky_0537</name>
</gene>
<feature type="transmembrane region" description="Helical" evidence="1">
    <location>
        <begin position="252"/>
        <end position="272"/>
    </location>
</feature>
<evidence type="ECO:0000313" key="3">
    <source>
        <dbReference type="EMBL" id="AEB11289.1"/>
    </source>
</evidence>
<feature type="transmembrane region" description="Helical" evidence="1">
    <location>
        <begin position="278"/>
        <end position="297"/>
    </location>
</feature>
<dbReference type="Gene3D" id="1.10.3730.20">
    <property type="match status" value="1"/>
</dbReference>
<dbReference type="PANTHER" id="PTHR22911">
    <property type="entry name" value="ACYL-MALONYL CONDENSING ENZYME-RELATED"/>
    <property type="match status" value="1"/>
</dbReference>
<dbReference type="HOGENOM" id="CLU_033863_0_2_0"/>
<keyword evidence="1" id="KW-0472">Membrane</keyword>
<keyword evidence="4" id="KW-1185">Reference proteome</keyword>
<dbReference type="InterPro" id="IPR037185">
    <property type="entry name" value="EmrE-like"/>
</dbReference>
<dbReference type="SUPFAM" id="SSF103481">
    <property type="entry name" value="Multidrug resistance efflux transporter EmrE"/>
    <property type="match status" value="2"/>
</dbReference>
<dbReference type="RefSeq" id="WP_013703342.1">
    <property type="nucleotide sequence ID" value="NC_015387.1"/>
</dbReference>
<evidence type="ECO:0000259" key="2">
    <source>
        <dbReference type="Pfam" id="PF00892"/>
    </source>
</evidence>
<dbReference type="PANTHER" id="PTHR22911:SF76">
    <property type="entry name" value="EAMA DOMAIN-CONTAINING PROTEIN"/>
    <property type="match status" value="1"/>
</dbReference>
<feature type="domain" description="EamA" evidence="2">
    <location>
        <begin position="15"/>
        <end position="143"/>
    </location>
</feature>
<dbReference type="AlphaFoldDB" id="F2NNR5"/>
<dbReference type="Proteomes" id="UP000007030">
    <property type="component" value="Chromosome"/>
</dbReference>
<dbReference type="eggNOG" id="COG0697">
    <property type="taxonomic scope" value="Bacteria"/>
</dbReference>
<keyword evidence="1" id="KW-1133">Transmembrane helix</keyword>
<dbReference type="InterPro" id="IPR000620">
    <property type="entry name" value="EamA_dom"/>
</dbReference>
<dbReference type="GO" id="GO:0016020">
    <property type="term" value="C:membrane"/>
    <property type="evidence" value="ECO:0007669"/>
    <property type="project" value="InterPro"/>
</dbReference>
<protein>
    <recommendedName>
        <fullName evidence="2">EamA domain-containing protein</fullName>
    </recommendedName>
</protein>
<feature type="transmembrane region" description="Helical" evidence="1">
    <location>
        <begin position="72"/>
        <end position="93"/>
    </location>
</feature>
<feature type="transmembrane region" description="Helical" evidence="1">
    <location>
        <begin position="38"/>
        <end position="60"/>
    </location>
</feature>
<feature type="transmembrane region" description="Helical" evidence="1">
    <location>
        <begin position="158"/>
        <end position="178"/>
    </location>
</feature>
<dbReference type="OrthoDB" id="9790852at2"/>
<dbReference type="Pfam" id="PF00892">
    <property type="entry name" value="EamA"/>
    <property type="match status" value="2"/>
</dbReference>
<feature type="transmembrane region" description="Helical" evidence="1">
    <location>
        <begin position="190"/>
        <end position="210"/>
    </location>
</feature>